<feature type="chain" id="PRO_5043416286" description="Secreted protein" evidence="1">
    <location>
        <begin position="30"/>
        <end position="106"/>
    </location>
</feature>
<evidence type="ECO:0008006" key="4">
    <source>
        <dbReference type="Google" id="ProtNLM"/>
    </source>
</evidence>
<reference evidence="2" key="1">
    <citation type="thesis" date="2020" institute="ProQuest LLC" country="789 East Eisenhower Parkway, Ann Arbor, MI, USA">
        <title>Comparative Genomics and Chromosome Evolution.</title>
        <authorList>
            <person name="Mudd A.B."/>
        </authorList>
    </citation>
    <scope>NUCLEOTIDE SEQUENCE</scope>
    <source>
        <strain evidence="2">1538</strain>
        <tissue evidence="2">Blood</tissue>
    </source>
</reference>
<dbReference type="Proteomes" id="UP001181693">
    <property type="component" value="Unassembled WGS sequence"/>
</dbReference>
<evidence type="ECO:0000256" key="1">
    <source>
        <dbReference type="SAM" id="SignalP"/>
    </source>
</evidence>
<sequence>MIPSLPICLCHAQGIHKLLHLVLLTYVTSFFCQQHKNPKTMQLNTCKARHVIVCMSGITGNSSYGTEAKPICLCYVWIPVNVMNLDLKSAFMFPSCAGICCRTQNG</sequence>
<feature type="signal peptide" evidence="1">
    <location>
        <begin position="1"/>
        <end position="29"/>
    </location>
</feature>
<dbReference type="AlphaFoldDB" id="A0AAV3B0S0"/>
<keyword evidence="3" id="KW-1185">Reference proteome</keyword>
<protein>
    <recommendedName>
        <fullName evidence="4">Secreted protein</fullName>
    </recommendedName>
</protein>
<evidence type="ECO:0000313" key="2">
    <source>
        <dbReference type="EMBL" id="DBA30272.1"/>
    </source>
</evidence>
<accession>A0AAV3B0S0</accession>
<gene>
    <name evidence="2" type="ORF">GDO54_006279</name>
</gene>
<dbReference type="EMBL" id="DYDO01000002">
    <property type="protein sequence ID" value="DBA30272.1"/>
    <property type="molecule type" value="Genomic_DNA"/>
</dbReference>
<comment type="caution">
    <text evidence="2">The sequence shown here is derived from an EMBL/GenBank/DDBJ whole genome shotgun (WGS) entry which is preliminary data.</text>
</comment>
<keyword evidence="1" id="KW-0732">Signal</keyword>
<name>A0AAV3B0S0_PYXAD</name>
<evidence type="ECO:0000313" key="3">
    <source>
        <dbReference type="Proteomes" id="UP001181693"/>
    </source>
</evidence>
<proteinExistence type="predicted"/>
<organism evidence="2 3">
    <name type="scientific">Pyxicephalus adspersus</name>
    <name type="common">African bullfrog</name>
    <dbReference type="NCBI Taxonomy" id="30357"/>
    <lineage>
        <taxon>Eukaryota</taxon>
        <taxon>Metazoa</taxon>
        <taxon>Chordata</taxon>
        <taxon>Craniata</taxon>
        <taxon>Vertebrata</taxon>
        <taxon>Euteleostomi</taxon>
        <taxon>Amphibia</taxon>
        <taxon>Batrachia</taxon>
        <taxon>Anura</taxon>
        <taxon>Neobatrachia</taxon>
        <taxon>Ranoidea</taxon>
        <taxon>Pyxicephalidae</taxon>
        <taxon>Pyxicephalinae</taxon>
        <taxon>Pyxicephalus</taxon>
    </lineage>
</organism>